<evidence type="ECO:0000313" key="2">
    <source>
        <dbReference type="Proteomes" id="UP000229498"/>
    </source>
</evidence>
<dbReference type="AlphaFoldDB" id="A0A2M9FW63"/>
<keyword evidence="2" id="KW-1185">Reference proteome</keyword>
<comment type="caution">
    <text evidence="1">The sequence shown here is derived from an EMBL/GenBank/DDBJ whole genome shotgun (WGS) entry which is preliminary data.</text>
</comment>
<gene>
    <name evidence="1" type="ORF">CVT23_20990</name>
</gene>
<dbReference type="EMBL" id="PHIG01000059">
    <property type="protein sequence ID" value="PJK27691.1"/>
    <property type="molecule type" value="Genomic_DNA"/>
</dbReference>
<sequence length="88" mass="9716">MVGITNATITKLDAAFVRSDTGERHPPIILYIKPKNASVPICIRMLRAIDHAELPTWIITNDATIGIGIRMVRSIDHSLVTARLDRGL</sequence>
<accession>A0A2M9FW63</accession>
<name>A0A2M9FW63_9PROT</name>
<organism evidence="1 2">
    <name type="scientific">Minwuia thermotolerans</name>
    <dbReference type="NCBI Taxonomy" id="2056226"/>
    <lineage>
        <taxon>Bacteria</taxon>
        <taxon>Pseudomonadati</taxon>
        <taxon>Pseudomonadota</taxon>
        <taxon>Alphaproteobacteria</taxon>
        <taxon>Minwuiales</taxon>
        <taxon>Minwuiaceae</taxon>
        <taxon>Minwuia</taxon>
    </lineage>
</organism>
<dbReference type="Proteomes" id="UP000229498">
    <property type="component" value="Unassembled WGS sequence"/>
</dbReference>
<proteinExistence type="predicted"/>
<evidence type="ECO:0000313" key="1">
    <source>
        <dbReference type="EMBL" id="PJK27691.1"/>
    </source>
</evidence>
<protein>
    <submittedName>
        <fullName evidence="1">Uncharacterized protein</fullName>
    </submittedName>
</protein>
<reference evidence="1 2" key="1">
    <citation type="submission" date="2017-11" db="EMBL/GenBank/DDBJ databases">
        <title>Draft genome sequence of Rhizobiales bacterium SY3-13.</title>
        <authorList>
            <person name="Sun C."/>
        </authorList>
    </citation>
    <scope>NUCLEOTIDE SEQUENCE [LARGE SCALE GENOMIC DNA]</scope>
    <source>
        <strain evidence="1 2">SY3-13</strain>
    </source>
</reference>